<dbReference type="InterPro" id="IPR011990">
    <property type="entry name" value="TPR-like_helical_dom_sf"/>
</dbReference>
<reference evidence="3 4" key="1">
    <citation type="submission" date="2019-02" db="EMBL/GenBank/DDBJ databases">
        <title>Deep-cultivation of Planctomycetes and their phenomic and genomic characterization uncovers novel biology.</title>
        <authorList>
            <person name="Wiegand S."/>
            <person name="Jogler M."/>
            <person name="Boedeker C."/>
            <person name="Pinto D."/>
            <person name="Vollmers J."/>
            <person name="Rivas-Marin E."/>
            <person name="Kohn T."/>
            <person name="Peeters S.H."/>
            <person name="Heuer A."/>
            <person name="Rast P."/>
            <person name="Oberbeckmann S."/>
            <person name="Bunk B."/>
            <person name="Jeske O."/>
            <person name="Meyerdierks A."/>
            <person name="Storesund J.E."/>
            <person name="Kallscheuer N."/>
            <person name="Luecker S."/>
            <person name="Lage O.M."/>
            <person name="Pohl T."/>
            <person name="Merkel B.J."/>
            <person name="Hornburger P."/>
            <person name="Mueller R.-W."/>
            <person name="Bruemmer F."/>
            <person name="Labrenz M."/>
            <person name="Spormann A.M."/>
            <person name="Op Den Camp H."/>
            <person name="Overmann J."/>
            <person name="Amann R."/>
            <person name="Jetten M.S.M."/>
            <person name="Mascher T."/>
            <person name="Medema M.H."/>
            <person name="Devos D.P."/>
            <person name="Kaster A.-K."/>
            <person name="Ovreas L."/>
            <person name="Rohde M."/>
            <person name="Galperin M.Y."/>
            <person name="Jogler C."/>
        </authorList>
    </citation>
    <scope>NUCLEOTIDE SEQUENCE [LARGE SCALE GENOMIC DNA]</scope>
    <source>
        <strain evidence="3 4">KOR42</strain>
    </source>
</reference>
<sequence>MFPSKLPAYTLLIASVTLISFGAGCSLYSNSVVTATPEGAKMSSESNLKFSIARAKESDDDLLTALDIYRELYTSNPEDPSIAHRLGVTLVRTGEIEEGITYLLEADSMAVRNHEVKTDLGYAYLLSGDFALAEEFLREALNIHPEDERAVNNLALAVGSQGRISEAYSLYKSVMSEAEANSNIAYIHAQRGETDLALARYNSALSVNPKLTNAAEGIVQVLELQTLLAQHSPSTEDKSPIQLVHAESESQE</sequence>
<dbReference type="PROSITE" id="PS50005">
    <property type="entry name" value="TPR"/>
    <property type="match status" value="2"/>
</dbReference>
<organism evidence="3 4">
    <name type="scientific">Thalassoglobus neptunius</name>
    <dbReference type="NCBI Taxonomy" id="1938619"/>
    <lineage>
        <taxon>Bacteria</taxon>
        <taxon>Pseudomonadati</taxon>
        <taxon>Planctomycetota</taxon>
        <taxon>Planctomycetia</taxon>
        <taxon>Planctomycetales</taxon>
        <taxon>Planctomycetaceae</taxon>
        <taxon>Thalassoglobus</taxon>
    </lineage>
</organism>
<dbReference type="EMBL" id="SIHI01000001">
    <property type="protein sequence ID" value="TWT56846.1"/>
    <property type="molecule type" value="Genomic_DNA"/>
</dbReference>
<evidence type="ECO:0000313" key="3">
    <source>
        <dbReference type="EMBL" id="TWT56846.1"/>
    </source>
</evidence>
<evidence type="ECO:0000313" key="4">
    <source>
        <dbReference type="Proteomes" id="UP000317243"/>
    </source>
</evidence>
<gene>
    <name evidence="3" type="ORF">KOR42_02010</name>
</gene>
<evidence type="ECO:0000256" key="1">
    <source>
        <dbReference type="PROSITE-ProRule" id="PRU00339"/>
    </source>
</evidence>
<dbReference type="PANTHER" id="PTHR44998:SF1">
    <property type="entry name" value="UDP-N-ACETYLGLUCOSAMINE--PEPTIDE N-ACETYLGLUCOSAMINYLTRANSFERASE 110 KDA SUBUNIT"/>
    <property type="match status" value="1"/>
</dbReference>
<keyword evidence="4" id="KW-1185">Reference proteome</keyword>
<proteinExistence type="predicted"/>
<dbReference type="OrthoDB" id="215821at2"/>
<accession>A0A5C5X1Q4</accession>
<dbReference type="Proteomes" id="UP000317243">
    <property type="component" value="Unassembled WGS sequence"/>
</dbReference>
<name>A0A5C5X1Q4_9PLAN</name>
<dbReference type="InterPro" id="IPR019734">
    <property type="entry name" value="TPR_rpt"/>
</dbReference>
<keyword evidence="1" id="KW-0802">TPR repeat</keyword>
<feature type="repeat" description="TPR" evidence="1">
    <location>
        <begin position="114"/>
        <end position="147"/>
    </location>
</feature>
<dbReference type="PROSITE" id="PS51257">
    <property type="entry name" value="PROKAR_LIPOPROTEIN"/>
    <property type="match status" value="1"/>
</dbReference>
<dbReference type="Pfam" id="PF14559">
    <property type="entry name" value="TPR_19"/>
    <property type="match status" value="1"/>
</dbReference>
<protein>
    <submittedName>
        <fullName evidence="3">Photosystem I assembly protein Ycf3</fullName>
    </submittedName>
</protein>
<feature type="region of interest" description="Disordered" evidence="2">
    <location>
        <begin position="231"/>
        <end position="252"/>
    </location>
</feature>
<evidence type="ECO:0000256" key="2">
    <source>
        <dbReference type="SAM" id="MobiDB-lite"/>
    </source>
</evidence>
<dbReference type="SMART" id="SM00028">
    <property type="entry name" value="TPR"/>
    <property type="match status" value="3"/>
</dbReference>
<feature type="repeat" description="TPR" evidence="1">
    <location>
        <begin position="178"/>
        <end position="211"/>
    </location>
</feature>
<dbReference type="SUPFAM" id="SSF48452">
    <property type="entry name" value="TPR-like"/>
    <property type="match status" value="1"/>
</dbReference>
<comment type="caution">
    <text evidence="3">The sequence shown here is derived from an EMBL/GenBank/DDBJ whole genome shotgun (WGS) entry which is preliminary data.</text>
</comment>
<dbReference type="PANTHER" id="PTHR44998">
    <property type="match status" value="1"/>
</dbReference>
<dbReference type="Gene3D" id="1.25.40.10">
    <property type="entry name" value="Tetratricopeptide repeat domain"/>
    <property type="match status" value="1"/>
</dbReference>
<dbReference type="RefSeq" id="WP_146506757.1">
    <property type="nucleotide sequence ID" value="NZ_SIHI01000001.1"/>
</dbReference>
<dbReference type="AlphaFoldDB" id="A0A5C5X1Q4"/>